<dbReference type="SUPFAM" id="SSF52047">
    <property type="entry name" value="RNI-like"/>
    <property type="match status" value="1"/>
</dbReference>
<dbReference type="AlphaFoldDB" id="A0AAD5C3W3"/>
<evidence type="ECO:0000259" key="1">
    <source>
        <dbReference type="Pfam" id="PF00646"/>
    </source>
</evidence>
<feature type="non-terminal residue" evidence="3">
    <location>
        <position position="1"/>
    </location>
</feature>
<dbReference type="InterPro" id="IPR032675">
    <property type="entry name" value="LRR_dom_sf"/>
</dbReference>
<dbReference type="InterPro" id="IPR036047">
    <property type="entry name" value="F-box-like_dom_sf"/>
</dbReference>
<dbReference type="Pfam" id="PF00646">
    <property type="entry name" value="F-box"/>
    <property type="match status" value="1"/>
</dbReference>
<dbReference type="SUPFAM" id="SSF81383">
    <property type="entry name" value="F-box domain"/>
    <property type="match status" value="1"/>
</dbReference>
<reference evidence="3" key="1">
    <citation type="submission" date="2022-06" db="EMBL/GenBank/DDBJ databases">
        <title>Uncovering the hologenomic basis of an extraordinary plant invasion.</title>
        <authorList>
            <person name="Bieker V.C."/>
            <person name="Martin M.D."/>
            <person name="Gilbert T."/>
            <person name="Hodgins K."/>
            <person name="Battlay P."/>
            <person name="Petersen B."/>
            <person name="Wilson J."/>
        </authorList>
    </citation>
    <scope>NUCLEOTIDE SEQUENCE</scope>
    <source>
        <strain evidence="3">AA19_3_7</strain>
        <tissue evidence="3">Leaf</tissue>
    </source>
</reference>
<comment type="caution">
    <text evidence="3">The sequence shown here is derived from an EMBL/GenBank/DDBJ whole genome shotgun (WGS) entry which is preliminary data.</text>
</comment>
<dbReference type="InterPro" id="IPR001810">
    <property type="entry name" value="F-box_dom"/>
</dbReference>
<dbReference type="PANTHER" id="PTHR34145:SF28">
    <property type="entry name" value="F-BOX DOMAIN-CONTAINING PROTEIN"/>
    <property type="match status" value="1"/>
</dbReference>
<organism evidence="3 4">
    <name type="scientific">Ambrosia artemisiifolia</name>
    <name type="common">Common ragweed</name>
    <dbReference type="NCBI Taxonomy" id="4212"/>
    <lineage>
        <taxon>Eukaryota</taxon>
        <taxon>Viridiplantae</taxon>
        <taxon>Streptophyta</taxon>
        <taxon>Embryophyta</taxon>
        <taxon>Tracheophyta</taxon>
        <taxon>Spermatophyta</taxon>
        <taxon>Magnoliopsida</taxon>
        <taxon>eudicotyledons</taxon>
        <taxon>Gunneridae</taxon>
        <taxon>Pentapetalae</taxon>
        <taxon>asterids</taxon>
        <taxon>campanulids</taxon>
        <taxon>Asterales</taxon>
        <taxon>Asteraceae</taxon>
        <taxon>Asteroideae</taxon>
        <taxon>Heliantheae alliance</taxon>
        <taxon>Heliantheae</taxon>
        <taxon>Ambrosia</taxon>
    </lineage>
</organism>
<feature type="domain" description="F-box/LRR-repeat protein 15/At3g58940/PEG3-like LRR" evidence="2">
    <location>
        <begin position="184"/>
        <end position="315"/>
    </location>
</feature>
<dbReference type="InterPro" id="IPR053772">
    <property type="entry name" value="At1g61320/At1g61330-like"/>
</dbReference>
<protein>
    <submittedName>
        <fullName evidence="3">Uncharacterized protein</fullName>
    </submittedName>
</protein>
<evidence type="ECO:0000259" key="2">
    <source>
        <dbReference type="Pfam" id="PF24758"/>
    </source>
</evidence>
<dbReference type="PANTHER" id="PTHR34145">
    <property type="entry name" value="OS02G0105600 PROTEIN"/>
    <property type="match status" value="1"/>
</dbReference>
<feature type="domain" description="F-box" evidence="1">
    <location>
        <begin position="55"/>
        <end position="99"/>
    </location>
</feature>
<dbReference type="Pfam" id="PF24758">
    <property type="entry name" value="LRR_At5g56370"/>
    <property type="match status" value="1"/>
</dbReference>
<proteinExistence type="predicted"/>
<accession>A0AAD5C3W3</accession>
<keyword evidence="4" id="KW-1185">Reference proteome</keyword>
<dbReference type="EMBL" id="JAMZMK010009671">
    <property type="protein sequence ID" value="KAI7734672.1"/>
    <property type="molecule type" value="Genomic_DNA"/>
</dbReference>
<dbReference type="InterPro" id="IPR055411">
    <property type="entry name" value="LRR_FXL15/At3g58940/PEG3-like"/>
</dbReference>
<dbReference type="Gene3D" id="3.80.10.10">
    <property type="entry name" value="Ribonuclease Inhibitor"/>
    <property type="match status" value="1"/>
</dbReference>
<evidence type="ECO:0000313" key="3">
    <source>
        <dbReference type="EMBL" id="KAI7734672.1"/>
    </source>
</evidence>
<evidence type="ECO:0000313" key="4">
    <source>
        <dbReference type="Proteomes" id="UP001206925"/>
    </source>
</evidence>
<name>A0AAD5C3W3_AMBAR</name>
<gene>
    <name evidence="3" type="ORF">M8C21_009090</name>
</gene>
<sequence>SKPPALITQILASLLSPKLFQAPTAAAVPYVSANDALLKQRLFSLETLIGDMDKISHLPEPILHRILCCLNTLDGPPAERVRMSVLSKTWFRLTASYPFLDFKIDNFTSRESFFKYVEHTTSRFCHHNVAADLLMLNATLLQPAELDIVNRCLELVLQKGVRVLMINITNLSDVPESASVSPITKYRLPNILLSVSVLKSLTIFHCDLPSSFMLDALRFKSLIKLGLAYVRIDDEGIKYLTTSCPLLQQFHVIGCSGFKRFCVHGHQNLQNVWIYNTPVEIIDMEAPNLSHLFVAEEGETGQPQMNLASCKKLTKVTYHRNPLANTNAFTDFLSNFPFVESLLLVTSSKCNNLKLSSHSLRTLVLYSPYDLEDIEFNTPNLVLFVYTCNPRLRNPLAGKRWSPVRDATHLKACMQCYTDGFIDAIWFQKLRLFLDKNNGFKISNLYIHAICSQKLTELDTLKAIELLPYELEHVELHLDTHEESLAHIGFVDAVLWCCRPRSLTLRSSFSFEEQSDVVKFTYEKLLKQEDQGHTYTQIVWPSSPEAQKLSRNLKSLSMPLPREGKTSSKKHHDDETVKRHADMEIFYCIGYFDLGVLSYHLGRRYGSY</sequence>
<dbReference type="Proteomes" id="UP001206925">
    <property type="component" value="Unassembled WGS sequence"/>
</dbReference>